<gene>
    <name evidence="1" type="ORF">CLV41_1011129</name>
</gene>
<evidence type="ECO:0000313" key="2">
    <source>
        <dbReference type="Proteomes" id="UP000236959"/>
    </source>
</evidence>
<name>A0A2S3V3Y3_9HYPH</name>
<proteinExistence type="predicted"/>
<protein>
    <submittedName>
        <fullName evidence="1">Uncharacterized protein</fullName>
    </submittedName>
</protein>
<comment type="caution">
    <text evidence="1">The sequence shown here is derived from an EMBL/GenBank/DDBJ whole genome shotgun (WGS) entry which is preliminary data.</text>
</comment>
<sequence>MTLLAGRFAPRWIASAVLFVIATLTGILSVQAQSETGSAPSPTFLQARAAYDTAWETSGLAFETVTLTDGSSQGYGQYTPRASSAYADGETLSVYAEPVGYGFRETGDGYAYELTASYKLLNLSGQVLAEQGNFATFSGSGRSKKRELSASLNFQFSGLPAGDYKLEANFTDTVGGKQAGFTLPFSVTAAN</sequence>
<dbReference type="EMBL" id="PPCN01000001">
    <property type="protein sequence ID" value="POF34671.1"/>
    <property type="molecule type" value="Genomic_DNA"/>
</dbReference>
<organism evidence="1 2">
    <name type="scientific">Roseibium marinum</name>
    <dbReference type="NCBI Taxonomy" id="281252"/>
    <lineage>
        <taxon>Bacteria</taxon>
        <taxon>Pseudomonadati</taxon>
        <taxon>Pseudomonadota</taxon>
        <taxon>Alphaproteobacteria</taxon>
        <taxon>Hyphomicrobiales</taxon>
        <taxon>Stappiaceae</taxon>
        <taxon>Roseibium</taxon>
    </lineage>
</organism>
<evidence type="ECO:0000313" key="1">
    <source>
        <dbReference type="EMBL" id="POF34671.1"/>
    </source>
</evidence>
<keyword evidence="2" id="KW-1185">Reference proteome</keyword>
<dbReference type="Proteomes" id="UP000236959">
    <property type="component" value="Unassembled WGS sequence"/>
</dbReference>
<dbReference type="AlphaFoldDB" id="A0A2S3V3Y3"/>
<accession>A0A2S3V3Y3</accession>
<reference evidence="1 2" key="1">
    <citation type="submission" date="2018-01" db="EMBL/GenBank/DDBJ databases">
        <title>Genomic Encyclopedia of Archaeal and Bacterial Type Strains, Phase II (KMG-II): from individual species to whole genera.</title>
        <authorList>
            <person name="Goeker M."/>
        </authorList>
    </citation>
    <scope>NUCLEOTIDE SEQUENCE [LARGE SCALE GENOMIC DNA]</scope>
    <source>
        <strain evidence="1 2">DSM 17023</strain>
    </source>
</reference>